<keyword evidence="4" id="KW-1134">Transmembrane beta strand</keyword>
<evidence type="ECO:0000256" key="4">
    <source>
        <dbReference type="ARBA" id="ARBA00022452"/>
    </source>
</evidence>
<evidence type="ECO:0000256" key="15">
    <source>
        <dbReference type="SAM" id="Phobius"/>
    </source>
</evidence>
<keyword evidence="7" id="KW-0732">Signal</keyword>
<feature type="transmembrane region" description="Helical" evidence="15">
    <location>
        <begin position="232"/>
        <end position="253"/>
    </location>
</feature>
<keyword evidence="14" id="KW-0449">Lipoprotein</keyword>
<evidence type="ECO:0000256" key="9">
    <source>
        <dbReference type="ARBA" id="ARBA00023065"/>
    </source>
</evidence>
<dbReference type="InterPro" id="IPR049712">
    <property type="entry name" value="Poly_export"/>
</dbReference>
<reference evidence="19" key="1">
    <citation type="submission" date="2023-07" db="EMBL/GenBank/DDBJ databases">
        <title>Christiangramia sp. SM2212., a novel bacterium of the family Flavobacteriaceae isolated from the sea sediment.</title>
        <authorList>
            <person name="Wang J."/>
            <person name="Zhang X."/>
        </authorList>
    </citation>
    <scope>NUCLEOTIDE SEQUENCE [LARGE SCALE GENOMIC DNA]</scope>
    <source>
        <strain evidence="19">SM2212</strain>
    </source>
</reference>
<dbReference type="Proteomes" id="UP001257234">
    <property type="component" value="Unassembled WGS sequence"/>
</dbReference>
<dbReference type="PANTHER" id="PTHR33619:SF3">
    <property type="entry name" value="POLYSACCHARIDE EXPORT PROTEIN GFCE-RELATED"/>
    <property type="match status" value="1"/>
</dbReference>
<keyword evidence="13" id="KW-0998">Cell outer membrane</keyword>
<keyword evidence="8" id="KW-0625">Polysaccharide transport</keyword>
<evidence type="ECO:0000313" key="18">
    <source>
        <dbReference type="EMBL" id="MDR5590560.1"/>
    </source>
</evidence>
<dbReference type="PANTHER" id="PTHR33619">
    <property type="entry name" value="POLYSACCHARIDE EXPORT PROTEIN GFCE-RELATED"/>
    <property type="match status" value="1"/>
</dbReference>
<dbReference type="Pfam" id="PF22461">
    <property type="entry name" value="SLBB_2"/>
    <property type="match status" value="1"/>
</dbReference>
<evidence type="ECO:0000256" key="13">
    <source>
        <dbReference type="ARBA" id="ARBA00023237"/>
    </source>
</evidence>
<sequence length="256" mass="28304">MRKILSALIINLVFISCATKENVVYFYEGKEVLENRENLLMYEPKIKNNDVLKIDVSSSSLNEEIVAPFQMRSNSEATGGGGQNLSLSGYLVSEKGTINFPVLGVIEVVGLKPSEVQDKLESRIEKYVKSPIVDIRIINYSITVLGEVAAPGRFQVNDGRITILEVIAMAGDITIDGKRENITIIREEDGMKKVASVDITETSFFSSEFFYLKQNDIVYVEPTYRAVKSAGFLTSVQGILGLGTTILSIYLLINSL</sequence>
<keyword evidence="5" id="KW-0762">Sugar transport</keyword>
<keyword evidence="11 15" id="KW-0472">Membrane</keyword>
<evidence type="ECO:0000256" key="2">
    <source>
        <dbReference type="ARBA" id="ARBA00009450"/>
    </source>
</evidence>
<evidence type="ECO:0000256" key="1">
    <source>
        <dbReference type="ARBA" id="ARBA00004571"/>
    </source>
</evidence>
<gene>
    <name evidence="18" type="ORF">RE431_07910</name>
</gene>
<comment type="caution">
    <text evidence="18">The sequence shown here is derived from an EMBL/GenBank/DDBJ whole genome shotgun (WGS) entry which is preliminary data.</text>
</comment>
<keyword evidence="19" id="KW-1185">Reference proteome</keyword>
<evidence type="ECO:0000256" key="7">
    <source>
        <dbReference type="ARBA" id="ARBA00022729"/>
    </source>
</evidence>
<evidence type="ECO:0000256" key="12">
    <source>
        <dbReference type="ARBA" id="ARBA00023139"/>
    </source>
</evidence>
<keyword evidence="3" id="KW-0813">Transport</keyword>
<dbReference type="Pfam" id="PF02563">
    <property type="entry name" value="Poly_export"/>
    <property type="match status" value="1"/>
</dbReference>
<dbReference type="EMBL" id="JAVJIU010000003">
    <property type="protein sequence ID" value="MDR5590560.1"/>
    <property type="molecule type" value="Genomic_DNA"/>
</dbReference>
<evidence type="ECO:0000256" key="3">
    <source>
        <dbReference type="ARBA" id="ARBA00022448"/>
    </source>
</evidence>
<evidence type="ECO:0000259" key="17">
    <source>
        <dbReference type="Pfam" id="PF22461"/>
    </source>
</evidence>
<protein>
    <submittedName>
        <fullName evidence="18">Polysaccharide biosynthesis/export family protein</fullName>
    </submittedName>
</protein>
<keyword evidence="9" id="KW-0406">Ion transport</keyword>
<comment type="subcellular location">
    <subcellularLocation>
        <location evidence="1">Cell outer membrane</location>
        <topology evidence="1">Multi-pass membrane protein</topology>
    </subcellularLocation>
</comment>
<organism evidence="18 19">
    <name type="scientific">Christiangramia sediminicola</name>
    <dbReference type="NCBI Taxonomy" id="3073267"/>
    <lineage>
        <taxon>Bacteria</taxon>
        <taxon>Pseudomonadati</taxon>
        <taxon>Bacteroidota</taxon>
        <taxon>Flavobacteriia</taxon>
        <taxon>Flavobacteriales</taxon>
        <taxon>Flavobacteriaceae</taxon>
        <taxon>Christiangramia</taxon>
    </lineage>
</organism>
<dbReference type="Gene3D" id="3.30.1950.10">
    <property type="entry name" value="wza like domain"/>
    <property type="match status" value="1"/>
</dbReference>
<proteinExistence type="inferred from homology"/>
<evidence type="ECO:0000256" key="8">
    <source>
        <dbReference type="ARBA" id="ARBA00023047"/>
    </source>
</evidence>
<accession>A0ABU1EQA5</accession>
<comment type="similarity">
    <text evidence="2">Belongs to the BexD/CtrA/VexA family.</text>
</comment>
<keyword evidence="10" id="KW-0626">Porin</keyword>
<dbReference type="InterPro" id="IPR003715">
    <property type="entry name" value="Poly_export_N"/>
</dbReference>
<name>A0ABU1EQA5_9FLAO</name>
<evidence type="ECO:0000259" key="16">
    <source>
        <dbReference type="Pfam" id="PF02563"/>
    </source>
</evidence>
<dbReference type="Gene3D" id="3.10.560.10">
    <property type="entry name" value="Outer membrane lipoprotein wza domain like"/>
    <property type="match status" value="1"/>
</dbReference>
<dbReference type="InterPro" id="IPR054765">
    <property type="entry name" value="SLBB_dom"/>
</dbReference>
<evidence type="ECO:0000256" key="14">
    <source>
        <dbReference type="ARBA" id="ARBA00023288"/>
    </source>
</evidence>
<keyword evidence="15" id="KW-1133">Transmembrane helix</keyword>
<keyword evidence="6 15" id="KW-0812">Transmembrane</keyword>
<evidence type="ECO:0000256" key="6">
    <source>
        <dbReference type="ARBA" id="ARBA00022692"/>
    </source>
</evidence>
<keyword evidence="12" id="KW-0564">Palmitate</keyword>
<evidence type="ECO:0000256" key="11">
    <source>
        <dbReference type="ARBA" id="ARBA00023136"/>
    </source>
</evidence>
<feature type="domain" description="Polysaccharide export protein N-terminal" evidence="16">
    <location>
        <begin position="43"/>
        <end position="137"/>
    </location>
</feature>
<evidence type="ECO:0000313" key="19">
    <source>
        <dbReference type="Proteomes" id="UP001257234"/>
    </source>
</evidence>
<feature type="domain" description="SLBB" evidence="17">
    <location>
        <begin position="142"/>
        <end position="220"/>
    </location>
</feature>
<evidence type="ECO:0000256" key="5">
    <source>
        <dbReference type="ARBA" id="ARBA00022597"/>
    </source>
</evidence>
<evidence type="ECO:0000256" key="10">
    <source>
        <dbReference type="ARBA" id="ARBA00023114"/>
    </source>
</evidence>
<dbReference type="PROSITE" id="PS51257">
    <property type="entry name" value="PROKAR_LIPOPROTEIN"/>
    <property type="match status" value="1"/>
</dbReference>
<dbReference type="RefSeq" id="WP_309561436.1">
    <property type="nucleotide sequence ID" value="NZ_JAVJIU010000003.1"/>
</dbReference>